<dbReference type="InterPro" id="IPR049276">
    <property type="entry name" value="DUF6853"/>
</dbReference>
<organism evidence="1">
    <name type="scientific">Herbaspirillum huttiense subsp. nephrolepidis</name>
    <dbReference type="NCBI Taxonomy" id="3075126"/>
    <lineage>
        <taxon>Bacteria</taxon>
        <taxon>Pseudomonadati</taxon>
        <taxon>Pseudomonadota</taxon>
        <taxon>Betaproteobacteria</taxon>
        <taxon>Burkholderiales</taxon>
        <taxon>Oxalobacteraceae</taxon>
        <taxon>Herbaspirillum</taxon>
    </lineage>
</organism>
<dbReference type="EMBL" id="JAVRAA010000003">
    <property type="protein sequence ID" value="MDT0336522.1"/>
    <property type="molecule type" value="Genomic_DNA"/>
</dbReference>
<dbReference type="Pfam" id="PF21593">
    <property type="entry name" value="DUF6853"/>
    <property type="match status" value="1"/>
</dbReference>
<name>A0AAE4K359_9BURK</name>
<dbReference type="AlphaFoldDB" id="A0AAE4K359"/>
<proteinExistence type="predicted"/>
<protein>
    <submittedName>
        <fullName evidence="1">Uncharacterized protein</fullName>
    </submittedName>
</protein>
<gene>
    <name evidence="1" type="ORF">RJN63_06785</name>
</gene>
<sequence>MLDNDDRDDGLASCLVHDFSLVENLQKELANLIFYFEVHRSAQKENDRTAALFAIIRAGALALKLSAFFEGIEEAIRNMMNWDPSFSWPSVPEEYRIPDHFFMVAADKLSCMAEPGIAANRNVLMFWESAEGDIEVLEKDSVDLIRNTFIALAESIGVSREKMNSEMDERGRFEWCIDYRYSLGEQLKNDLDELLRFFEILRLALQKRDHSAASVALLYCRIHSQNAAGFFLNIKDEVDRVAVLDKRFSWPCIPDGYELPKHFGLSPHS</sequence>
<evidence type="ECO:0000313" key="1">
    <source>
        <dbReference type="EMBL" id="MDT0336522.1"/>
    </source>
</evidence>
<reference evidence="1" key="1">
    <citation type="submission" date="2023-02" db="EMBL/GenBank/DDBJ databases">
        <title>Description of Herbaspirillum huttiense subsp. nephrolepsisexaltata and Herbaspirillum huttiense subsp. lycopersicon.</title>
        <authorList>
            <person name="Poudel M."/>
            <person name="Sharma A."/>
            <person name="Goss E."/>
            <person name="Tapia J.H."/>
            <person name="Harmon C.M."/>
            <person name="Jones J.B."/>
        </authorList>
    </citation>
    <scope>NUCLEOTIDE SEQUENCE</scope>
    <source>
        <strain evidence="1">NC40101</strain>
    </source>
</reference>
<accession>A0AAE4K359</accession>
<comment type="caution">
    <text evidence="1">The sequence shown here is derived from an EMBL/GenBank/DDBJ whole genome shotgun (WGS) entry which is preliminary data.</text>
</comment>
<dbReference type="RefSeq" id="WP_310836595.1">
    <property type="nucleotide sequence ID" value="NZ_JAVLSM010000004.1"/>
</dbReference>
<dbReference type="Gene3D" id="6.10.290.10">
    <property type="match status" value="2"/>
</dbReference>